<proteinExistence type="predicted"/>
<evidence type="ECO:0000313" key="2">
    <source>
        <dbReference type="Proteomes" id="UP000007015"/>
    </source>
</evidence>
<keyword evidence="2" id="KW-1185">Reference proteome</keyword>
<accession>A2WKG7</accession>
<dbReference type="AlphaFoldDB" id="A2WKG7"/>
<organism evidence="1 2">
    <name type="scientific">Oryza sativa subsp. indica</name>
    <name type="common">Rice</name>
    <dbReference type="NCBI Taxonomy" id="39946"/>
    <lineage>
        <taxon>Eukaryota</taxon>
        <taxon>Viridiplantae</taxon>
        <taxon>Streptophyta</taxon>
        <taxon>Embryophyta</taxon>
        <taxon>Tracheophyta</taxon>
        <taxon>Spermatophyta</taxon>
        <taxon>Magnoliopsida</taxon>
        <taxon>Liliopsida</taxon>
        <taxon>Poales</taxon>
        <taxon>Poaceae</taxon>
        <taxon>BOP clade</taxon>
        <taxon>Oryzoideae</taxon>
        <taxon>Oryzeae</taxon>
        <taxon>Oryzinae</taxon>
        <taxon>Oryza</taxon>
        <taxon>Oryza sativa</taxon>
    </lineage>
</organism>
<dbReference type="HOGENOM" id="CLU_1899638_0_0_1"/>
<dbReference type="Proteomes" id="UP000007015">
    <property type="component" value="Chromosome 1"/>
</dbReference>
<dbReference type="EMBL" id="CM000126">
    <property type="protein sequence ID" value="EAY72463.1"/>
    <property type="molecule type" value="Genomic_DNA"/>
</dbReference>
<dbReference type="Gramene" id="BGIOSGA002738-TA">
    <property type="protein sequence ID" value="BGIOSGA002738-PA"/>
    <property type="gene ID" value="BGIOSGA002738"/>
</dbReference>
<evidence type="ECO:0000313" key="1">
    <source>
        <dbReference type="EMBL" id="EAY72463.1"/>
    </source>
</evidence>
<protein>
    <submittedName>
        <fullName evidence="1">Uncharacterized protein</fullName>
    </submittedName>
</protein>
<sequence>MPTASRPGSTPLHLAAHAGSLTASRDGALEGSGDRAGAEEAEIARRICVEGEAEGALRDRLCPPSQLIVTALKTSLPPIPQHDPRELCWGHIGPRAGLLKVPLSSGTAPRDICLRHISPALGPLVLGGHEEYKV</sequence>
<name>A2WKG7_ORYSI</name>
<gene>
    <name evidence="1" type="ORF">OsI_00317</name>
</gene>
<reference evidence="1 2" key="1">
    <citation type="journal article" date="2005" name="PLoS Biol.">
        <title>The genomes of Oryza sativa: a history of duplications.</title>
        <authorList>
            <person name="Yu J."/>
            <person name="Wang J."/>
            <person name="Lin W."/>
            <person name="Li S."/>
            <person name="Li H."/>
            <person name="Zhou J."/>
            <person name="Ni P."/>
            <person name="Dong W."/>
            <person name="Hu S."/>
            <person name="Zeng C."/>
            <person name="Zhang J."/>
            <person name="Zhang Y."/>
            <person name="Li R."/>
            <person name="Xu Z."/>
            <person name="Li S."/>
            <person name="Li X."/>
            <person name="Zheng H."/>
            <person name="Cong L."/>
            <person name="Lin L."/>
            <person name="Yin J."/>
            <person name="Geng J."/>
            <person name="Li G."/>
            <person name="Shi J."/>
            <person name="Liu J."/>
            <person name="Lv H."/>
            <person name="Li J."/>
            <person name="Wang J."/>
            <person name="Deng Y."/>
            <person name="Ran L."/>
            <person name="Shi X."/>
            <person name="Wang X."/>
            <person name="Wu Q."/>
            <person name="Li C."/>
            <person name="Ren X."/>
            <person name="Wang J."/>
            <person name="Wang X."/>
            <person name="Li D."/>
            <person name="Liu D."/>
            <person name="Zhang X."/>
            <person name="Ji Z."/>
            <person name="Zhao W."/>
            <person name="Sun Y."/>
            <person name="Zhang Z."/>
            <person name="Bao J."/>
            <person name="Han Y."/>
            <person name="Dong L."/>
            <person name="Ji J."/>
            <person name="Chen P."/>
            <person name="Wu S."/>
            <person name="Liu J."/>
            <person name="Xiao Y."/>
            <person name="Bu D."/>
            <person name="Tan J."/>
            <person name="Yang L."/>
            <person name="Ye C."/>
            <person name="Zhang J."/>
            <person name="Xu J."/>
            <person name="Zhou Y."/>
            <person name="Yu Y."/>
            <person name="Zhang B."/>
            <person name="Zhuang S."/>
            <person name="Wei H."/>
            <person name="Liu B."/>
            <person name="Lei M."/>
            <person name="Yu H."/>
            <person name="Li Y."/>
            <person name="Xu H."/>
            <person name="Wei S."/>
            <person name="He X."/>
            <person name="Fang L."/>
            <person name="Zhang Z."/>
            <person name="Zhang Y."/>
            <person name="Huang X."/>
            <person name="Su Z."/>
            <person name="Tong W."/>
            <person name="Li J."/>
            <person name="Tong Z."/>
            <person name="Li S."/>
            <person name="Ye J."/>
            <person name="Wang L."/>
            <person name="Fang L."/>
            <person name="Lei T."/>
            <person name="Chen C."/>
            <person name="Chen H."/>
            <person name="Xu Z."/>
            <person name="Li H."/>
            <person name="Huang H."/>
            <person name="Zhang F."/>
            <person name="Xu H."/>
            <person name="Li N."/>
            <person name="Zhao C."/>
            <person name="Li S."/>
            <person name="Dong L."/>
            <person name="Huang Y."/>
            <person name="Li L."/>
            <person name="Xi Y."/>
            <person name="Qi Q."/>
            <person name="Li W."/>
            <person name="Zhang B."/>
            <person name="Hu W."/>
            <person name="Zhang Y."/>
            <person name="Tian X."/>
            <person name="Jiao Y."/>
            <person name="Liang X."/>
            <person name="Jin J."/>
            <person name="Gao L."/>
            <person name="Zheng W."/>
            <person name="Hao B."/>
            <person name="Liu S."/>
            <person name="Wang W."/>
            <person name="Yuan L."/>
            <person name="Cao M."/>
            <person name="McDermott J."/>
            <person name="Samudrala R."/>
            <person name="Wang J."/>
            <person name="Wong G.K."/>
            <person name="Yang H."/>
        </authorList>
    </citation>
    <scope>NUCLEOTIDE SEQUENCE [LARGE SCALE GENOMIC DNA]</scope>
    <source>
        <strain evidence="2">cv. 93-11</strain>
    </source>
</reference>